<gene>
    <name evidence="4" type="ORF">K8I29_15335</name>
</gene>
<feature type="domain" description="RACo linker region" evidence="2">
    <location>
        <begin position="5"/>
        <end position="84"/>
    </location>
</feature>
<dbReference type="Pfam" id="PF17650">
    <property type="entry name" value="RACo_linker"/>
    <property type="match status" value="1"/>
</dbReference>
<name>A0A953J793_9BACT</name>
<feature type="domain" description="RACo C-terminal" evidence="1">
    <location>
        <begin position="253"/>
        <end position="501"/>
    </location>
</feature>
<protein>
    <submittedName>
        <fullName evidence="4">ASKHA domain-containing protein</fullName>
    </submittedName>
</protein>
<organism evidence="4 5">
    <name type="scientific">Candidatus Nitrobium versatile</name>
    <dbReference type="NCBI Taxonomy" id="2884831"/>
    <lineage>
        <taxon>Bacteria</taxon>
        <taxon>Pseudomonadati</taxon>
        <taxon>Nitrospirota</taxon>
        <taxon>Nitrospiria</taxon>
        <taxon>Nitrospirales</taxon>
        <taxon>Nitrospiraceae</taxon>
        <taxon>Candidatus Nitrobium</taxon>
    </lineage>
</organism>
<dbReference type="Gene3D" id="3.30.420.480">
    <property type="entry name" value="Domain of unknown function (DUF4445)"/>
    <property type="match status" value="1"/>
</dbReference>
<dbReference type="InterPro" id="IPR027980">
    <property type="entry name" value="RACo_C"/>
</dbReference>
<dbReference type="InterPro" id="IPR042259">
    <property type="entry name" value="Raco-like_middle_sf"/>
</dbReference>
<sequence length="506" mass="53951">MPDFFLNPLAATCSVRLEKPSPSDKRADKERLIEALSRCPGEDLPVDIPLDILRELPHTLRERDFCLSPALVFTGDRGTVAALQKTSLYGVALDIGSTNMAASLFELTTGKKVGGQEKENPQTAVGLDVLTRMHAAMGGASEKLHRLLAGGINELLLDLCREHSIVPSDIYVLTVAGNTIMTHFFLDLPVESIPLEPYIPVAHHIGFLSPREAGIAICPHGTVYVFPSVGSYVGGDIIAGILSSGLYREEAPSLLVDVGTNAEIVLGTREWLMVGAGAAGPALESGISEMGMRAVEGAVYSVEIDRESLAVRVRTLGGGTPKGICGSGMIELVAELFDAGMIDGQGRFTSRAEEAGVVKETGGSKAFIIPVPGGNNLRIKATDINNFLLSKAAMFTFLQVMVQSVGLEFVDVEKFYVSGAFGTGIDAGKAARIGMIPDKDRNAFVLMGNSSLKGAEMLLLDRSLLADIESICRMITYKEMNTDGDFMRLLPGALFIPHTDPAVLKG</sequence>
<dbReference type="Pfam" id="PF14574">
    <property type="entry name" value="RACo_C_ter"/>
    <property type="match status" value="1"/>
</dbReference>
<evidence type="ECO:0000313" key="4">
    <source>
        <dbReference type="EMBL" id="MBZ0157571.1"/>
    </source>
</evidence>
<proteinExistence type="predicted"/>
<dbReference type="PANTHER" id="PTHR42895:SF1">
    <property type="entry name" value="IRON-SULFUR CLUSTER PROTEIN"/>
    <property type="match status" value="1"/>
</dbReference>
<reference evidence="4" key="1">
    <citation type="journal article" date="2021" name="bioRxiv">
        <title>Unraveling nitrogen, sulfur and carbon metabolic pathways and microbial community transcriptional responses to substrate deprivation and toxicity stresses in a bioreactor mimicking anoxic brackish coastal sediment conditions.</title>
        <authorList>
            <person name="Martins P.D."/>
            <person name="Echeveste M.J."/>
            <person name="Arshad A."/>
            <person name="Kurth J."/>
            <person name="Ouboter H."/>
            <person name="Jetten M.S.M."/>
            <person name="Welte C.U."/>
        </authorList>
    </citation>
    <scope>NUCLEOTIDE SEQUENCE</scope>
    <source>
        <strain evidence="4">MAG_39</strain>
    </source>
</reference>
<dbReference type="InterPro" id="IPR040506">
    <property type="entry name" value="RACo_linker"/>
</dbReference>
<evidence type="ECO:0000259" key="1">
    <source>
        <dbReference type="Pfam" id="PF14574"/>
    </source>
</evidence>
<dbReference type="Pfam" id="PF17651">
    <property type="entry name" value="Raco_middle"/>
    <property type="match status" value="1"/>
</dbReference>
<dbReference type="InterPro" id="IPR041414">
    <property type="entry name" value="Raco-like_middle"/>
</dbReference>
<reference evidence="4" key="2">
    <citation type="submission" date="2021-08" db="EMBL/GenBank/DDBJ databases">
        <authorList>
            <person name="Dalcin Martins P."/>
        </authorList>
    </citation>
    <scope>NUCLEOTIDE SEQUENCE</scope>
    <source>
        <strain evidence="4">MAG_39</strain>
    </source>
</reference>
<dbReference type="Proteomes" id="UP000705867">
    <property type="component" value="Unassembled WGS sequence"/>
</dbReference>
<dbReference type="Gene3D" id="3.10.20.880">
    <property type="match status" value="1"/>
</dbReference>
<evidence type="ECO:0000259" key="2">
    <source>
        <dbReference type="Pfam" id="PF17650"/>
    </source>
</evidence>
<evidence type="ECO:0000259" key="3">
    <source>
        <dbReference type="Pfam" id="PF17651"/>
    </source>
</evidence>
<dbReference type="EMBL" id="JAIOIV010000120">
    <property type="protein sequence ID" value="MBZ0157571.1"/>
    <property type="molecule type" value="Genomic_DNA"/>
</dbReference>
<dbReference type="PANTHER" id="PTHR42895">
    <property type="entry name" value="IRON-SULFUR CLUSTER-BINDING PROTEIN-RELATED"/>
    <property type="match status" value="1"/>
</dbReference>
<dbReference type="InterPro" id="IPR052911">
    <property type="entry name" value="Corrinoid_activation_enz"/>
</dbReference>
<accession>A0A953J793</accession>
<evidence type="ECO:0000313" key="5">
    <source>
        <dbReference type="Proteomes" id="UP000705867"/>
    </source>
</evidence>
<feature type="domain" description="RACo-like middle region" evidence="3">
    <location>
        <begin position="89"/>
        <end position="248"/>
    </location>
</feature>
<comment type="caution">
    <text evidence="4">The sequence shown here is derived from an EMBL/GenBank/DDBJ whole genome shotgun (WGS) entry which is preliminary data.</text>
</comment>
<dbReference type="AlphaFoldDB" id="A0A953J793"/>